<dbReference type="GO" id="GO:0008270">
    <property type="term" value="F:zinc ion binding"/>
    <property type="evidence" value="ECO:0007669"/>
    <property type="project" value="InterPro"/>
</dbReference>
<proteinExistence type="predicted"/>
<evidence type="ECO:0000256" key="1">
    <source>
        <dbReference type="SAM" id="MobiDB-lite"/>
    </source>
</evidence>
<dbReference type="PANTHER" id="PTHR10579:SF43">
    <property type="entry name" value="ZINC FINGER (C3HC4-TYPE RING FINGER) FAMILY PROTEIN"/>
    <property type="match status" value="1"/>
</dbReference>
<protein>
    <recommendedName>
        <fullName evidence="2">VWFA domain-containing protein</fullName>
    </recommendedName>
</protein>
<dbReference type="GO" id="GO:0005680">
    <property type="term" value="C:anaphase-promoting complex"/>
    <property type="evidence" value="ECO:0007669"/>
    <property type="project" value="InterPro"/>
</dbReference>
<dbReference type="InterPro" id="IPR051266">
    <property type="entry name" value="CLCR"/>
</dbReference>
<dbReference type="InterPro" id="IPR032838">
    <property type="entry name" value="Vwaint_dom"/>
</dbReference>
<evidence type="ECO:0000313" key="4">
    <source>
        <dbReference type="Proteomes" id="UP000017836"/>
    </source>
</evidence>
<evidence type="ECO:0000259" key="2">
    <source>
        <dbReference type="PROSITE" id="PS50234"/>
    </source>
</evidence>
<dbReference type="OMA" id="VWSFASQ"/>
<dbReference type="Gramene" id="ERN08385">
    <property type="protein sequence ID" value="ERN08385"/>
    <property type="gene ID" value="AMTR_s00148p00068590"/>
</dbReference>
<dbReference type="CDD" id="cd23114">
    <property type="entry name" value="RING-H2_WAVH2"/>
    <property type="match status" value="1"/>
</dbReference>
<dbReference type="CDD" id="cd01466">
    <property type="entry name" value="vWA_C3HC4_type"/>
    <property type="match status" value="1"/>
</dbReference>
<dbReference type="STRING" id="13333.W1PMJ3"/>
<dbReference type="eggNOG" id="ENOG502QTMS">
    <property type="taxonomic scope" value="Eukaryota"/>
</dbReference>
<dbReference type="Proteomes" id="UP000017836">
    <property type="component" value="Unassembled WGS sequence"/>
</dbReference>
<dbReference type="AlphaFoldDB" id="W1PMJ3"/>
<keyword evidence="4" id="KW-1185">Reference proteome</keyword>
<dbReference type="HOGENOM" id="CLU_006228_2_0_1"/>
<dbReference type="PANTHER" id="PTHR10579">
    <property type="entry name" value="CALCIUM-ACTIVATED CHLORIDE CHANNEL REGULATOR"/>
    <property type="match status" value="1"/>
</dbReference>
<accession>W1PMJ3</accession>
<sequence length="637" mass="68085">MKPGNGHALFTAECSHSFHFHCILSNVKHGSHACPVCRAKWKEVPFPAPSSDHNSRARISPLDWPNEDPAFMTILRRLPQPRPPHESHHHHLNPLFHAPEPASFTDDEPLDPRTEPSGLNPPLENPTQALKIETHPEFDLVPRSLSLDNFSILVHLKAPYSSQNGMKTQLLSPQSHRDRAPVDLVTVLDVSGSMAGTKLALLKRAMGFVIQNLGPSDRLSVIAFSSNARRLFNLRRMSESGRQQALHAVNALASTGGTNIAEGLRKAAKVISDRRERNPVCSIILLSDGQDTYTVGSAAGAGRLAPMDYTSLLPSSVQAPVHAFGFGADHDAGSMHAISEASGGTFSFIEAEGAIQDAFAQCIGGLLSVVVQDVKLSFDCVVPGVRVTAIRAGSYTSSIMDGGQGGSVNVGDLYAEEERNFLVDVTVPAMSNRGSSVNYNGGAQPESGVSIISTFLLSVRCMYKDPITGDGCNGTPVVVEVTRPIGAADLLGLPRLEVDRERQRAGAAETMAEARALAEHGDLRGAVAALDRRRSVMAGSAAWRAGDELCLALDAELAELQWRMASRAAYESSGRAYVLSGLSSHSWQRATARGASAAHGAGPHGYQTPCMADMLARSRTMGPPATAAPVRPRPRPR</sequence>
<dbReference type="InterPro" id="IPR002035">
    <property type="entry name" value="VWF_A"/>
</dbReference>
<feature type="region of interest" description="Disordered" evidence="1">
    <location>
        <begin position="79"/>
        <end position="123"/>
    </location>
</feature>
<gene>
    <name evidence="3" type="ORF">AMTR_s00148p00068590</name>
</gene>
<dbReference type="Gene3D" id="3.30.40.10">
    <property type="entry name" value="Zinc/RING finger domain, C3HC4 (zinc finger)"/>
    <property type="match status" value="1"/>
</dbReference>
<dbReference type="GO" id="GO:0061630">
    <property type="term" value="F:ubiquitin protein ligase activity"/>
    <property type="evidence" value="ECO:0007669"/>
    <property type="project" value="InterPro"/>
</dbReference>
<dbReference type="Gene3D" id="3.40.50.410">
    <property type="entry name" value="von Willebrand factor, type A domain"/>
    <property type="match status" value="1"/>
</dbReference>
<dbReference type="Pfam" id="PF00092">
    <property type="entry name" value="VWA"/>
    <property type="match status" value="1"/>
</dbReference>
<dbReference type="SUPFAM" id="SSF53300">
    <property type="entry name" value="vWA-like"/>
    <property type="match status" value="1"/>
</dbReference>
<dbReference type="GO" id="GO:0097602">
    <property type="term" value="F:cullin family protein binding"/>
    <property type="evidence" value="ECO:0007669"/>
    <property type="project" value="InterPro"/>
</dbReference>
<feature type="domain" description="VWFA" evidence="2">
    <location>
        <begin position="183"/>
        <end position="363"/>
    </location>
</feature>
<dbReference type="EMBL" id="KI393463">
    <property type="protein sequence ID" value="ERN08385.1"/>
    <property type="molecule type" value="Genomic_DNA"/>
</dbReference>
<dbReference type="InterPro" id="IPR036465">
    <property type="entry name" value="vWFA_dom_sf"/>
</dbReference>
<dbReference type="InterPro" id="IPR013083">
    <property type="entry name" value="Znf_RING/FYVE/PHD"/>
</dbReference>
<dbReference type="SMART" id="SM00327">
    <property type="entry name" value="VWA"/>
    <property type="match status" value="1"/>
</dbReference>
<dbReference type="Pfam" id="PF14624">
    <property type="entry name" value="Vwaint"/>
    <property type="match status" value="1"/>
</dbReference>
<reference evidence="4" key="1">
    <citation type="journal article" date="2013" name="Science">
        <title>The Amborella genome and the evolution of flowering plants.</title>
        <authorList>
            <consortium name="Amborella Genome Project"/>
        </authorList>
    </citation>
    <scope>NUCLEOTIDE SEQUENCE [LARGE SCALE GENOMIC DNA]</scope>
</reference>
<dbReference type="PROSITE" id="PS50234">
    <property type="entry name" value="VWFA"/>
    <property type="match status" value="1"/>
</dbReference>
<dbReference type="InterPro" id="IPR024991">
    <property type="entry name" value="RING-H2_APC11"/>
</dbReference>
<name>W1PMJ3_AMBTC</name>
<evidence type="ECO:0000313" key="3">
    <source>
        <dbReference type="EMBL" id="ERN08385.1"/>
    </source>
</evidence>
<dbReference type="SUPFAM" id="SSF57850">
    <property type="entry name" value="RING/U-box"/>
    <property type="match status" value="1"/>
</dbReference>
<dbReference type="Pfam" id="PF12861">
    <property type="entry name" value="zf-ANAPC11"/>
    <property type="match status" value="1"/>
</dbReference>
<organism evidence="3 4">
    <name type="scientific">Amborella trichopoda</name>
    <dbReference type="NCBI Taxonomy" id="13333"/>
    <lineage>
        <taxon>Eukaryota</taxon>
        <taxon>Viridiplantae</taxon>
        <taxon>Streptophyta</taxon>
        <taxon>Embryophyta</taxon>
        <taxon>Tracheophyta</taxon>
        <taxon>Spermatophyta</taxon>
        <taxon>Magnoliopsida</taxon>
        <taxon>Amborellales</taxon>
        <taxon>Amborellaceae</taxon>
        <taxon>Amborella</taxon>
    </lineage>
</organism>
<dbReference type="GO" id="GO:0031145">
    <property type="term" value="P:anaphase-promoting complex-dependent catabolic process"/>
    <property type="evidence" value="ECO:0007669"/>
    <property type="project" value="InterPro"/>
</dbReference>